<evidence type="ECO:0000256" key="1">
    <source>
        <dbReference type="SAM" id="MobiDB-lite"/>
    </source>
</evidence>
<dbReference type="AlphaFoldDB" id="A0A3B0YRZ1"/>
<feature type="compositionally biased region" description="Low complexity" evidence="1">
    <location>
        <begin position="180"/>
        <end position="195"/>
    </location>
</feature>
<evidence type="ECO:0000313" key="3">
    <source>
        <dbReference type="EMBL" id="VAW77079.1"/>
    </source>
</evidence>
<dbReference type="InterPro" id="IPR032871">
    <property type="entry name" value="AHH_dom_containing"/>
</dbReference>
<feature type="compositionally biased region" description="Polar residues" evidence="1">
    <location>
        <begin position="33"/>
        <end position="44"/>
    </location>
</feature>
<sequence length="486" mass="54380">MSQTISGSGNCNIDKRITTSILLQLFSTDTELNPEYSQNNSQANSSSSSAQSGGSPSSSGSPRRDRRRRGRSRSRRTRTPRLRTPRVKLPTSVISKIIRGVIAIVIIIVEAPLWVIIGVIALVVIVVVGIIYWTYGKSEVNTEVPGQYCPPGDFCPKPKIGPPIPGEIQPGTNPGRGTPKKNSPVPNPKNTTSSPKVTPLPQPKTLSPRNRRQRKKCDFCKQQFDKKCNICMGYKLPNAEAYGDSGILNQKLSAQNKKINQPLNPTQRAWSYPENHRWYTKKDDTIGWRPQSSLQAHHLIMTSVVKKGEVPRVIEACDYDINEYYNGIMLPAKHELACQLGVVRHWQDHRQMKNPVTVLQYRIRVELEIENIMAKARAKSFCHSPTSFVTEMKVFSKGLLRMLDQGFVILTYEGEHNSEYFPFLAFQSGIPSGCQNAVTFSVKKLQTGNPMVNPQAICELFRKHKLVKANTQQTLVEKTGALKVGD</sequence>
<protein>
    <submittedName>
        <fullName evidence="3">Uncharacterized protein</fullName>
    </submittedName>
</protein>
<feature type="transmembrane region" description="Helical" evidence="2">
    <location>
        <begin position="114"/>
        <end position="135"/>
    </location>
</feature>
<reference evidence="3" key="1">
    <citation type="submission" date="2018-06" db="EMBL/GenBank/DDBJ databases">
        <authorList>
            <person name="Zhirakovskaya E."/>
        </authorList>
    </citation>
    <scope>NUCLEOTIDE SEQUENCE</scope>
</reference>
<keyword evidence="2" id="KW-0812">Transmembrane</keyword>
<feature type="compositionally biased region" description="Basic residues" evidence="1">
    <location>
        <begin position="64"/>
        <end position="85"/>
    </location>
</feature>
<proteinExistence type="predicted"/>
<name>A0A3B0YRZ1_9ZZZZ</name>
<feature type="region of interest" description="Disordered" evidence="1">
    <location>
        <begin position="33"/>
        <end position="85"/>
    </location>
</feature>
<organism evidence="3">
    <name type="scientific">hydrothermal vent metagenome</name>
    <dbReference type="NCBI Taxonomy" id="652676"/>
    <lineage>
        <taxon>unclassified sequences</taxon>
        <taxon>metagenomes</taxon>
        <taxon>ecological metagenomes</taxon>
    </lineage>
</organism>
<feature type="region of interest" description="Disordered" evidence="1">
    <location>
        <begin position="159"/>
        <end position="213"/>
    </location>
</feature>
<feature type="compositionally biased region" description="Low complexity" evidence="1">
    <location>
        <begin position="45"/>
        <end position="61"/>
    </location>
</feature>
<keyword evidence="2" id="KW-1133">Transmembrane helix</keyword>
<dbReference type="Pfam" id="PF14412">
    <property type="entry name" value="AHH"/>
    <property type="match status" value="1"/>
</dbReference>
<gene>
    <name evidence="3" type="ORF">MNBD_GAMMA12-2481</name>
</gene>
<dbReference type="EMBL" id="UOFL01000117">
    <property type="protein sequence ID" value="VAW77079.1"/>
    <property type="molecule type" value="Genomic_DNA"/>
</dbReference>
<accession>A0A3B0YRZ1</accession>
<evidence type="ECO:0000256" key="2">
    <source>
        <dbReference type="SAM" id="Phobius"/>
    </source>
</evidence>
<keyword evidence="2" id="KW-0472">Membrane</keyword>